<feature type="compositionally biased region" description="Basic residues" evidence="1">
    <location>
        <begin position="169"/>
        <end position="188"/>
    </location>
</feature>
<feature type="transmembrane region" description="Helical" evidence="2">
    <location>
        <begin position="114"/>
        <end position="129"/>
    </location>
</feature>
<keyword evidence="2" id="KW-0472">Membrane</keyword>
<feature type="region of interest" description="Disordered" evidence="1">
    <location>
        <begin position="1"/>
        <end position="47"/>
    </location>
</feature>
<name>A0ABY4MC15_9ACTN</name>
<protein>
    <recommendedName>
        <fullName evidence="5">Membrane protein (TIGR04086 family)</fullName>
    </recommendedName>
</protein>
<feature type="compositionally biased region" description="Basic and acidic residues" evidence="1">
    <location>
        <begin position="1"/>
        <end position="23"/>
    </location>
</feature>
<keyword evidence="2" id="KW-0812">Transmembrane</keyword>
<evidence type="ECO:0000256" key="2">
    <source>
        <dbReference type="SAM" id="Phobius"/>
    </source>
</evidence>
<evidence type="ECO:0000256" key="1">
    <source>
        <dbReference type="SAM" id="MobiDB-lite"/>
    </source>
</evidence>
<dbReference type="RefSeq" id="WP_248865715.1">
    <property type="nucleotide sequence ID" value="NZ_CP086322.1"/>
</dbReference>
<feature type="transmembrane region" description="Helical" evidence="2">
    <location>
        <begin position="84"/>
        <end position="102"/>
    </location>
</feature>
<proteinExistence type="predicted"/>
<feature type="transmembrane region" description="Helical" evidence="2">
    <location>
        <begin position="55"/>
        <end position="72"/>
    </location>
</feature>
<feature type="compositionally biased region" description="Polar residues" evidence="1">
    <location>
        <begin position="28"/>
        <end position="37"/>
    </location>
</feature>
<dbReference type="Proteomes" id="UP000830115">
    <property type="component" value="Chromosome"/>
</dbReference>
<gene>
    <name evidence="3" type="ORF">K9S39_26080</name>
</gene>
<evidence type="ECO:0000313" key="3">
    <source>
        <dbReference type="EMBL" id="UQA94862.1"/>
    </source>
</evidence>
<organism evidence="3 4">
    <name type="scientific">Streptomyces halobius</name>
    <dbReference type="NCBI Taxonomy" id="2879846"/>
    <lineage>
        <taxon>Bacteria</taxon>
        <taxon>Bacillati</taxon>
        <taxon>Actinomycetota</taxon>
        <taxon>Actinomycetes</taxon>
        <taxon>Kitasatosporales</taxon>
        <taxon>Streptomycetaceae</taxon>
        <taxon>Streptomyces</taxon>
    </lineage>
</organism>
<sequence length="188" mass="20253">MDNHPQEPDARAARSHGAIEPEHGATSGEPQTTSQPGEPQAESRPGVGRRVPAKVLWPVIAALGLGCYALWIDHTSGAKGGQAALVGLVTAVVSGTLGLLLVHYQSTMITEIRALLYGALFGTSMGWLYNLSGPSVLKSSTWGLVMGSIMFAVSLYMFRAKRTKEPHGLHRPRRAHRLRIPRRPHGAH</sequence>
<feature type="transmembrane region" description="Helical" evidence="2">
    <location>
        <begin position="141"/>
        <end position="158"/>
    </location>
</feature>
<reference evidence="3" key="1">
    <citation type="submission" date="2021-10" db="EMBL/GenBank/DDBJ databases">
        <title>Streptomyces nigrumlapis sp.nov.,an antimicrobial producing actinobacterium isolated from Black Gobi rocks.</title>
        <authorList>
            <person name="Wen Y."/>
            <person name="Zhang W."/>
            <person name="Liu X.G."/>
        </authorList>
    </citation>
    <scope>NUCLEOTIDE SEQUENCE</scope>
    <source>
        <strain evidence="3">ST13-2-2</strain>
    </source>
</reference>
<accession>A0ABY4MC15</accession>
<keyword evidence="4" id="KW-1185">Reference proteome</keyword>
<dbReference type="EMBL" id="CP086322">
    <property type="protein sequence ID" value="UQA94862.1"/>
    <property type="molecule type" value="Genomic_DNA"/>
</dbReference>
<keyword evidence="2" id="KW-1133">Transmembrane helix</keyword>
<evidence type="ECO:0000313" key="4">
    <source>
        <dbReference type="Proteomes" id="UP000830115"/>
    </source>
</evidence>
<evidence type="ECO:0008006" key="5">
    <source>
        <dbReference type="Google" id="ProtNLM"/>
    </source>
</evidence>
<feature type="region of interest" description="Disordered" evidence="1">
    <location>
        <begin position="166"/>
        <end position="188"/>
    </location>
</feature>